<evidence type="ECO:0000256" key="1">
    <source>
        <dbReference type="ARBA" id="ARBA00023027"/>
    </source>
</evidence>
<sequence>MKILVTGAAGFIGFHLGQKLIALGHEVVGLDALTSYYDPALKQTRLDILMEQPRFSFGKIDLTDANALEDFVGAAGAEIVYHLGAQPGVRYSIENPQSYVQSNVVGTANLLEALRRHAPKHLIFASTSSVYGGNEEMPYGETDRADFPLSLYAATKKSGEALVHSYAHLWSIPSTCVRFFTVYGPYGRPDMALLKFATAISAGKPIDVYGQGKMRRDFTYVEDLVASLVAIMSRAPVVGQPVEGDSLSAVAPFRLLNVGGGRPVQLMDFIGALERAMGTTARLNMLPMQPGDVVATEADTALLQALVGKLPATPLEVGIEKFVAWFRDYQEKK</sequence>
<keyword evidence="3" id="KW-0413">Isomerase</keyword>
<comment type="caution">
    <text evidence="3">The sequence shown here is derived from an EMBL/GenBank/DDBJ whole genome shotgun (WGS) entry which is preliminary data.</text>
</comment>
<dbReference type="RefSeq" id="WP_183310150.1">
    <property type="nucleotide sequence ID" value="NZ_JACIEW010000002.1"/>
</dbReference>
<feature type="domain" description="NAD-dependent epimerase/dehydratase" evidence="2">
    <location>
        <begin position="3"/>
        <end position="234"/>
    </location>
</feature>
<dbReference type="PRINTS" id="PR01713">
    <property type="entry name" value="NUCEPIMERASE"/>
</dbReference>
<dbReference type="AlphaFoldDB" id="A0A7W6NAZ1"/>
<accession>A0A7W6NAZ1</accession>
<dbReference type="PANTHER" id="PTHR43574">
    <property type="entry name" value="EPIMERASE-RELATED"/>
    <property type="match status" value="1"/>
</dbReference>
<protein>
    <submittedName>
        <fullName evidence="3">UDP-glucuronate 4-epimerase</fullName>
        <ecNumber evidence="3">5.1.3.6</ecNumber>
    </submittedName>
</protein>
<dbReference type="EMBL" id="JACIEW010000002">
    <property type="protein sequence ID" value="MBB4051388.1"/>
    <property type="molecule type" value="Genomic_DNA"/>
</dbReference>
<evidence type="ECO:0000259" key="2">
    <source>
        <dbReference type="Pfam" id="PF01370"/>
    </source>
</evidence>
<dbReference type="Pfam" id="PF01370">
    <property type="entry name" value="Epimerase"/>
    <property type="match status" value="1"/>
</dbReference>
<reference evidence="3 4" key="1">
    <citation type="submission" date="2020-08" db="EMBL/GenBank/DDBJ databases">
        <title>Genomic Encyclopedia of Type Strains, Phase IV (KMG-IV): sequencing the most valuable type-strain genomes for metagenomic binning, comparative biology and taxonomic classification.</title>
        <authorList>
            <person name="Goeker M."/>
        </authorList>
    </citation>
    <scope>NUCLEOTIDE SEQUENCE [LARGE SCALE GENOMIC DNA]</scope>
    <source>
        <strain evidence="3 4">DSM 23447</strain>
    </source>
</reference>
<dbReference type="SUPFAM" id="SSF51735">
    <property type="entry name" value="NAD(P)-binding Rossmann-fold domains"/>
    <property type="match status" value="1"/>
</dbReference>
<dbReference type="InterPro" id="IPR036291">
    <property type="entry name" value="NAD(P)-bd_dom_sf"/>
</dbReference>
<evidence type="ECO:0000313" key="3">
    <source>
        <dbReference type="EMBL" id="MBB4051388.1"/>
    </source>
</evidence>
<organism evidence="3 4">
    <name type="scientific">Devosia subaequoris</name>
    <dbReference type="NCBI Taxonomy" id="395930"/>
    <lineage>
        <taxon>Bacteria</taxon>
        <taxon>Pseudomonadati</taxon>
        <taxon>Pseudomonadota</taxon>
        <taxon>Alphaproteobacteria</taxon>
        <taxon>Hyphomicrobiales</taxon>
        <taxon>Devosiaceae</taxon>
        <taxon>Devosia</taxon>
    </lineage>
</organism>
<keyword evidence="4" id="KW-1185">Reference proteome</keyword>
<keyword evidence="1" id="KW-0520">NAD</keyword>
<name>A0A7W6NAZ1_9HYPH</name>
<gene>
    <name evidence="3" type="ORF">GGR20_001024</name>
</gene>
<dbReference type="Gene3D" id="3.40.50.720">
    <property type="entry name" value="NAD(P)-binding Rossmann-like Domain"/>
    <property type="match status" value="1"/>
</dbReference>
<dbReference type="EC" id="5.1.3.6" evidence="3"/>
<proteinExistence type="predicted"/>
<evidence type="ECO:0000313" key="4">
    <source>
        <dbReference type="Proteomes" id="UP000547011"/>
    </source>
</evidence>
<dbReference type="GO" id="GO:0050378">
    <property type="term" value="F:UDP-glucuronate 4-epimerase activity"/>
    <property type="evidence" value="ECO:0007669"/>
    <property type="project" value="UniProtKB-EC"/>
</dbReference>
<dbReference type="InterPro" id="IPR001509">
    <property type="entry name" value="Epimerase_deHydtase"/>
</dbReference>
<dbReference type="Proteomes" id="UP000547011">
    <property type="component" value="Unassembled WGS sequence"/>
</dbReference>